<dbReference type="Proteomes" id="UP000254461">
    <property type="component" value="Unassembled WGS sequence"/>
</dbReference>
<reference evidence="2 3" key="1">
    <citation type="submission" date="2018-06" db="EMBL/GenBank/DDBJ databases">
        <authorList>
            <consortium name="Pathogen Informatics"/>
            <person name="Doyle S."/>
        </authorList>
    </citation>
    <scope>NUCLEOTIDE SEQUENCE [LARGE SCALE GENOMIC DNA]</scope>
    <source>
        <strain evidence="2 3">NCTC12092</strain>
    </source>
</reference>
<accession>A0A380JP07</accession>
<evidence type="ECO:0000313" key="3">
    <source>
        <dbReference type="Proteomes" id="UP000254461"/>
    </source>
</evidence>
<keyword evidence="1" id="KW-0812">Transmembrane</keyword>
<proteinExistence type="predicted"/>
<gene>
    <name evidence="2" type="ORF">NCTC12092_00824</name>
</gene>
<dbReference type="InterPro" id="IPR014867">
    <property type="entry name" value="Spore_coat_CotH_CotH2/3/7"/>
</dbReference>
<keyword evidence="1" id="KW-1133">Transmembrane helix</keyword>
<keyword evidence="1" id="KW-0472">Membrane</keyword>
<organism evidence="2 3">
    <name type="scientific">Streptococcus equi subsp. equi</name>
    <dbReference type="NCBI Taxonomy" id="148942"/>
    <lineage>
        <taxon>Bacteria</taxon>
        <taxon>Bacillati</taxon>
        <taxon>Bacillota</taxon>
        <taxon>Bacilli</taxon>
        <taxon>Lactobacillales</taxon>
        <taxon>Streptococcaceae</taxon>
        <taxon>Streptococcus</taxon>
    </lineage>
</organism>
<dbReference type="AlphaFoldDB" id="A0A380JP07"/>
<dbReference type="RefSeq" id="WP_115250860.1">
    <property type="nucleotide sequence ID" value="NZ_UHFF01000002.1"/>
</dbReference>
<feature type="transmembrane region" description="Helical" evidence="1">
    <location>
        <begin position="6"/>
        <end position="24"/>
    </location>
</feature>
<name>A0A380JP07_9STRE</name>
<protein>
    <submittedName>
        <fullName evidence="2">CotH protein</fullName>
    </submittedName>
</protein>
<dbReference type="EMBL" id="UHFF01000002">
    <property type="protein sequence ID" value="SUN46060.1"/>
    <property type="molecule type" value="Genomic_DNA"/>
</dbReference>
<sequence>MKEKTIYVIVLVCLLLAAICGIGFPKTSAKRIHHHLQTVKKSSRSTGEFSSHLPIISIDTHHQQIPEQREYEGETKRQKTIKTTVSLRDQLDREHSLSESPRLSLTALIAYRGNSSRHFDKKSLKLRFINKSAKPKAVSLAGMSKESEWVLHGPFLDRTLVRNYLSYNIAGEIMTYAPNVRYCELVVDHQYCGLYLAVESIEQGRYRVNIEKSDRKSDKTPYILVWDRKHKAKQALDHYVSYTNQAGLSSLDIKYPSLHRLTPKQKQFIEQDISHIEKLLYSYDLKKYTDYLDQESFADYFIINEFFRNIDAGKFSTYFYKDLRDKLKLVVWDFNNAFDNQIEAPYDEADFTLSDAPWFCMLLKDPSFVKLVVTRYHQLRQNVLSTDYLIKYIDATVVFLGPAIQRNNHKWGYVFTVPSRSDATNYLVPASRNYRSYEASVKQLKDFIRRRGRWLDKHIETLYQYSAASKNTNTLLE</sequence>
<dbReference type="Pfam" id="PF08757">
    <property type="entry name" value="CotH"/>
    <property type="match status" value="1"/>
</dbReference>
<evidence type="ECO:0000256" key="1">
    <source>
        <dbReference type="SAM" id="Phobius"/>
    </source>
</evidence>
<evidence type="ECO:0000313" key="2">
    <source>
        <dbReference type="EMBL" id="SUN46060.1"/>
    </source>
</evidence>